<reference evidence="6" key="2">
    <citation type="journal article" date="2007" name="PLoS Biol.">
        <title>Survey sequencing and comparative analysis of the elephant shark (Callorhinchus milii) genome.</title>
        <authorList>
            <person name="Venkatesh B."/>
            <person name="Kirkness E.F."/>
            <person name="Loh Y.H."/>
            <person name="Halpern A.L."/>
            <person name="Lee A.P."/>
            <person name="Johnson J."/>
            <person name="Dandona N."/>
            <person name="Viswanathan L.D."/>
            <person name="Tay A."/>
            <person name="Venter J.C."/>
            <person name="Strausberg R.L."/>
            <person name="Brenner S."/>
        </authorList>
    </citation>
    <scope>NUCLEOTIDE SEQUENCE [LARGE SCALE GENOMIC DNA]</scope>
</reference>
<sequence length="409" mass="47320">MELSVEILRWMCGGIQAICWTIDHLLYCFIIMSVIGLIMHCICKDPSLPENILISREGKGDNITGEQTIEANEDSFGITKTEDLRKLIENQANKHIVTSLVDPLHQSNGKKRLTALIEHSKDEDFPWSDILYVDNPAEEFDIYTSMSEGDQGDLRWRDTDNTKQHGSDEEDLYRSVDDIKQSQLMLSFAPKCDLILHNESKEETDKVEAVSTEWSILNSENMKKDNYFQLRKVTCEALIRGKSLPSWIVTEEMSQIPRRLSQEGYAWINQWCFEHKIGGNPVQKLQSCLETLEKKWLAICCIHSETERAEACGNLLKDETTEQRMYEAVKFLMLYKAIHLYNDMENGRKVPEFCKHLFARNTSFSPYHLMVNHLNWIGYSSGLEETEMELLRHTLETTISGYFVDCPDH</sequence>
<dbReference type="KEGG" id="cmk:103183939"/>
<reference evidence="5" key="5">
    <citation type="submission" date="2025-09" db="UniProtKB">
        <authorList>
            <consortium name="Ensembl"/>
        </authorList>
    </citation>
    <scope>IDENTIFICATION</scope>
</reference>
<evidence type="ECO:0000256" key="4">
    <source>
        <dbReference type="SAM" id="MobiDB-lite"/>
    </source>
</evidence>
<dbReference type="PANTHER" id="PTHR33662">
    <property type="entry name" value="OTU DEUBIQUITINASE WITH LINEAR LINKAGE-SPECIFICITY A-RELATED"/>
    <property type="match status" value="1"/>
</dbReference>
<dbReference type="PRINTS" id="PR02055">
    <property type="entry name" value="PROTEINF105"/>
</dbReference>
<dbReference type="GO" id="GO:0005737">
    <property type="term" value="C:cytoplasm"/>
    <property type="evidence" value="ECO:0007669"/>
    <property type="project" value="UniProtKB-SubCell"/>
</dbReference>
<reference evidence="6" key="3">
    <citation type="journal article" date="2014" name="Nature">
        <title>Elephant shark genome provides unique insights into gnathostome evolution.</title>
        <authorList>
            <consortium name="International Elephant Shark Genome Sequencing Consortium"/>
            <person name="Venkatesh B."/>
            <person name="Lee A.P."/>
            <person name="Ravi V."/>
            <person name="Maurya A.K."/>
            <person name="Lian M.M."/>
            <person name="Swann J.B."/>
            <person name="Ohta Y."/>
            <person name="Flajnik M.F."/>
            <person name="Sutoh Y."/>
            <person name="Kasahara M."/>
            <person name="Hoon S."/>
            <person name="Gangu V."/>
            <person name="Roy S.W."/>
            <person name="Irimia M."/>
            <person name="Korzh V."/>
            <person name="Kondrychyn I."/>
            <person name="Lim Z.W."/>
            <person name="Tay B.H."/>
            <person name="Tohari S."/>
            <person name="Kong K.W."/>
            <person name="Ho S."/>
            <person name="Lorente-Galdos B."/>
            <person name="Quilez J."/>
            <person name="Marques-Bonet T."/>
            <person name="Raney B.J."/>
            <person name="Ingham P.W."/>
            <person name="Tay A."/>
            <person name="Hillier L.W."/>
            <person name="Minx P."/>
            <person name="Boehm T."/>
            <person name="Wilson R.K."/>
            <person name="Brenner S."/>
            <person name="Warren W.C."/>
        </authorList>
    </citation>
    <scope>NUCLEOTIDE SEQUENCE [LARGE SCALE GENOMIC DNA]</scope>
</reference>
<dbReference type="Proteomes" id="UP000314986">
    <property type="component" value="Unassembled WGS sequence"/>
</dbReference>
<dbReference type="GeneID" id="103183939"/>
<dbReference type="Ensembl" id="ENSCMIT00000028245.1">
    <property type="protein sequence ID" value="ENSCMIP00000027804.1"/>
    <property type="gene ID" value="ENSCMIG00000012097.1"/>
</dbReference>
<organism evidence="5 6">
    <name type="scientific">Callorhinchus milii</name>
    <name type="common">Ghost shark</name>
    <dbReference type="NCBI Taxonomy" id="7868"/>
    <lineage>
        <taxon>Eukaryota</taxon>
        <taxon>Metazoa</taxon>
        <taxon>Chordata</taxon>
        <taxon>Craniata</taxon>
        <taxon>Vertebrata</taxon>
        <taxon>Chondrichthyes</taxon>
        <taxon>Holocephali</taxon>
        <taxon>Chimaeriformes</taxon>
        <taxon>Callorhinchidae</taxon>
        <taxon>Callorhinchus</taxon>
    </lineage>
</organism>
<evidence type="ECO:0000256" key="3">
    <source>
        <dbReference type="ARBA" id="ARBA00022490"/>
    </source>
</evidence>
<reference evidence="5" key="4">
    <citation type="submission" date="2025-08" db="UniProtKB">
        <authorList>
            <consortium name="Ensembl"/>
        </authorList>
    </citation>
    <scope>IDENTIFICATION</scope>
</reference>
<reference evidence="6" key="1">
    <citation type="journal article" date="2006" name="Science">
        <title>Ancient noncoding elements conserved in the human genome.</title>
        <authorList>
            <person name="Venkatesh B."/>
            <person name="Kirkness E.F."/>
            <person name="Loh Y.H."/>
            <person name="Halpern A.L."/>
            <person name="Lee A.P."/>
            <person name="Johnson J."/>
            <person name="Dandona N."/>
            <person name="Viswanathan L.D."/>
            <person name="Tay A."/>
            <person name="Venter J.C."/>
            <person name="Strausberg R.L."/>
            <person name="Brenner S."/>
        </authorList>
    </citation>
    <scope>NUCLEOTIDE SEQUENCE [LARGE SCALE GENOMIC DNA]</scope>
</reference>
<dbReference type="InParanoid" id="A0A4W3IC41"/>
<dbReference type="Pfam" id="PF16218">
    <property type="entry name" value="Peptidase_C101"/>
    <property type="match status" value="1"/>
</dbReference>
<dbReference type="PANTHER" id="PTHR33662:SF1">
    <property type="entry name" value="INACTIVE UBIQUITIN THIOESTERASE OTULINL"/>
    <property type="match status" value="1"/>
</dbReference>
<dbReference type="OrthoDB" id="8587780at2759"/>
<feature type="region of interest" description="Disordered" evidence="4">
    <location>
        <begin position="151"/>
        <end position="170"/>
    </location>
</feature>
<comment type="subcellular location">
    <subcellularLocation>
        <location evidence="1">Cytoplasm</location>
    </subcellularLocation>
</comment>
<gene>
    <name evidence="5" type="primary">LOC103183939</name>
</gene>
<comment type="similarity">
    <text evidence="2">Belongs to the peptidase C65 family. Otulin subfamily.</text>
</comment>
<evidence type="ECO:0000313" key="6">
    <source>
        <dbReference type="Proteomes" id="UP000314986"/>
    </source>
</evidence>
<evidence type="ECO:0000256" key="2">
    <source>
        <dbReference type="ARBA" id="ARBA00010267"/>
    </source>
</evidence>
<dbReference type="AlphaFoldDB" id="A0A4W3IC41"/>
<protein>
    <submittedName>
        <fullName evidence="5">Ubiquitin thioesterase otulin-like</fullName>
    </submittedName>
</protein>
<proteinExistence type="inferred from homology"/>
<keyword evidence="6" id="KW-1185">Reference proteome</keyword>
<dbReference type="InterPro" id="IPR023235">
    <property type="entry name" value="FAM105"/>
</dbReference>
<name>A0A4W3IC41_CALMI</name>
<feature type="compositionally biased region" description="Basic and acidic residues" evidence="4">
    <location>
        <begin position="152"/>
        <end position="170"/>
    </location>
</feature>
<evidence type="ECO:0000313" key="5">
    <source>
        <dbReference type="Ensembl" id="ENSCMIP00000027804.1"/>
    </source>
</evidence>
<dbReference type="GeneTree" id="ENSGT00390000009802"/>
<keyword evidence="3" id="KW-0963">Cytoplasm</keyword>
<accession>A0A4W3IC41</accession>
<evidence type="ECO:0000256" key="1">
    <source>
        <dbReference type="ARBA" id="ARBA00004496"/>
    </source>
</evidence>